<evidence type="ECO:0000313" key="1">
    <source>
        <dbReference type="EMBL" id="KKK51478.1"/>
    </source>
</evidence>
<organism evidence="1">
    <name type="scientific">marine sediment metagenome</name>
    <dbReference type="NCBI Taxonomy" id="412755"/>
    <lineage>
        <taxon>unclassified sequences</taxon>
        <taxon>metagenomes</taxon>
        <taxon>ecological metagenomes</taxon>
    </lineage>
</organism>
<reference evidence="1" key="1">
    <citation type="journal article" date="2015" name="Nature">
        <title>Complex archaea that bridge the gap between prokaryotes and eukaryotes.</title>
        <authorList>
            <person name="Spang A."/>
            <person name="Saw J.H."/>
            <person name="Jorgensen S.L."/>
            <person name="Zaremba-Niedzwiedzka K."/>
            <person name="Martijn J."/>
            <person name="Lind A.E."/>
            <person name="van Eijk R."/>
            <person name="Schleper C."/>
            <person name="Guy L."/>
            <person name="Ettema T.J."/>
        </authorList>
    </citation>
    <scope>NUCLEOTIDE SEQUENCE</scope>
</reference>
<dbReference type="PANTHER" id="PTHR34822:SF1">
    <property type="entry name" value="GRPB FAMILY PROTEIN"/>
    <property type="match status" value="1"/>
</dbReference>
<dbReference type="Pfam" id="PF04229">
    <property type="entry name" value="GrpB"/>
    <property type="match status" value="1"/>
</dbReference>
<dbReference type="InterPro" id="IPR007344">
    <property type="entry name" value="GrpB/CoaE"/>
</dbReference>
<protein>
    <recommendedName>
        <fullName evidence="2">GrpB family protein</fullName>
    </recommendedName>
</protein>
<dbReference type="Gene3D" id="3.30.460.10">
    <property type="entry name" value="Beta Polymerase, domain 2"/>
    <property type="match status" value="1"/>
</dbReference>
<dbReference type="AlphaFoldDB" id="A0A0F8W4I3"/>
<dbReference type="SUPFAM" id="SSF81301">
    <property type="entry name" value="Nucleotidyltransferase"/>
    <property type="match status" value="1"/>
</dbReference>
<sequence>PYDSAWPSHFQQVKAFLESGMVGDDCAIEHVGSTAIPGMMAKPIIDMLVEVTSLQETREKIVPILESQGYDYFWRPTWGDNIPPFYAWFIKRNTNGIRTHHIHMVENDFVEH</sequence>
<name>A0A0F8W4I3_9ZZZZ</name>
<dbReference type="EMBL" id="LAZR01067489">
    <property type="protein sequence ID" value="KKK51478.1"/>
    <property type="molecule type" value="Genomic_DNA"/>
</dbReference>
<comment type="caution">
    <text evidence="1">The sequence shown here is derived from an EMBL/GenBank/DDBJ whole genome shotgun (WGS) entry which is preliminary data.</text>
</comment>
<proteinExistence type="predicted"/>
<gene>
    <name evidence="1" type="ORF">LCGC14_3114530</name>
</gene>
<accession>A0A0F8W4I3</accession>
<dbReference type="InterPro" id="IPR043519">
    <property type="entry name" value="NT_sf"/>
</dbReference>
<dbReference type="PANTHER" id="PTHR34822">
    <property type="entry name" value="GRPB DOMAIN PROTEIN (AFU_ORTHOLOGUE AFUA_1G01530)"/>
    <property type="match status" value="1"/>
</dbReference>
<feature type="non-terminal residue" evidence="1">
    <location>
        <position position="1"/>
    </location>
</feature>
<evidence type="ECO:0008006" key="2">
    <source>
        <dbReference type="Google" id="ProtNLM"/>
    </source>
</evidence>